<dbReference type="GO" id="GO:0016020">
    <property type="term" value="C:membrane"/>
    <property type="evidence" value="ECO:0007669"/>
    <property type="project" value="InterPro"/>
</dbReference>
<dbReference type="PROSITE" id="PS51272">
    <property type="entry name" value="SLH"/>
    <property type="match status" value="1"/>
</dbReference>
<dbReference type="PANTHER" id="PTHR43308">
    <property type="entry name" value="OUTER MEMBRANE PROTEIN ALPHA-RELATED"/>
    <property type="match status" value="1"/>
</dbReference>
<sequence>MAIVKKLRGSLLGASLVAGLGALGAVGAGAIAAPLNDGVSPSIAAESISLGVDPSSDDEKAVEGQVTSVSQLSDVNPNDWAFQALQSLVERYGCIVGYPDRTYRGNQALTRYEFAAGLNACLDRISELIAANTADFIKKEDLDAVRKLQEEFAAELATLRGRVDALEARTTTLEKQQFSTTTKLSGEVIFAISDTFGDRATRNGSGGFLAGVNANNEDSLKDDQTNTIFADRVRLTLNTSFNGKDRLVTRLNARNITTFSGNFTGTNQTRLSFDGDEDNDFIVDKLYYRFAIGDNLRVQIDALNDEIYDAYITALSPLASAGAGSISRFGRFNPTLRVNNPGSVGSAGITFEYRFSDGFALQGGFLSDRDSNDPGDKNGLFDGNYSAVAQLLVRPSKAFDIGLFYAHSYYSGNDVNLTGSTGTGFATRPFGNVATATDTLGAQLQWRLSPQFVLGGWFGAWFANNVIDDNDATILNGAVFLAFPDLGQKGNLGALLVGIPPKVTDNDVSNREDDDTPFHIEALYRLKINQNIAITPGVFVLINPEGNSDNATQFVGVIRTTFTF</sequence>
<feature type="coiled-coil region" evidence="2">
    <location>
        <begin position="149"/>
        <end position="176"/>
    </location>
</feature>
<dbReference type="AlphaFoldDB" id="A0A7C3PGG1"/>
<evidence type="ECO:0000256" key="2">
    <source>
        <dbReference type="SAM" id="Coils"/>
    </source>
</evidence>
<dbReference type="InterPro" id="IPR051465">
    <property type="entry name" value="Cell_Envelope_Struct_Comp"/>
</dbReference>
<keyword evidence="2" id="KW-0175">Coiled coil</keyword>
<reference evidence="4" key="1">
    <citation type="journal article" date="2020" name="mSystems">
        <title>Genome- and Community-Level Interaction Insights into Carbon Utilization and Element Cycling Functions of Hydrothermarchaeota in Hydrothermal Sediment.</title>
        <authorList>
            <person name="Zhou Z."/>
            <person name="Liu Y."/>
            <person name="Xu W."/>
            <person name="Pan J."/>
            <person name="Luo Z.H."/>
            <person name="Li M."/>
        </authorList>
    </citation>
    <scope>NUCLEOTIDE SEQUENCE [LARGE SCALE GENOMIC DNA]</scope>
    <source>
        <strain evidence="4">SpSt-418</strain>
    </source>
</reference>
<dbReference type="GO" id="GO:0015288">
    <property type="term" value="F:porin activity"/>
    <property type="evidence" value="ECO:0007669"/>
    <property type="project" value="InterPro"/>
</dbReference>
<dbReference type="Pfam" id="PF04966">
    <property type="entry name" value="OprB"/>
    <property type="match status" value="1"/>
</dbReference>
<feature type="domain" description="SLH" evidence="3">
    <location>
        <begin position="68"/>
        <end position="132"/>
    </location>
</feature>
<dbReference type="InterPro" id="IPR047684">
    <property type="entry name" value="Por_som-like"/>
</dbReference>
<evidence type="ECO:0000313" key="4">
    <source>
        <dbReference type="EMBL" id="HFM99235.1"/>
    </source>
</evidence>
<dbReference type="GO" id="GO:0008643">
    <property type="term" value="P:carbohydrate transport"/>
    <property type="evidence" value="ECO:0007669"/>
    <property type="project" value="InterPro"/>
</dbReference>
<comment type="similarity">
    <text evidence="1">Belongs to the OprB family.</text>
</comment>
<gene>
    <name evidence="4" type="ORF">ENR64_16045</name>
</gene>
<organism evidence="4">
    <name type="scientific">Oscillatoriales cyanobacterium SpSt-418</name>
    <dbReference type="NCBI Taxonomy" id="2282169"/>
    <lineage>
        <taxon>Bacteria</taxon>
        <taxon>Bacillati</taxon>
        <taxon>Cyanobacteriota</taxon>
        <taxon>Cyanophyceae</taxon>
        <taxon>Oscillatoriophycideae</taxon>
        <taxon>Oscillatoriales</taxon>
    </lineage>
</organism>
<accession>A0A7C3PGG1</accession>
<comment type="caution">
    <text evidence="4">The sequence shown here is derived from an EMBL/GenBank/DDBJ whole genome shotgun (WGS) entry which is preliminary data.</text>
</comment>
<evidence type="ECO:0000256" key="1">
    <source>
        <dbReference type="RuleBase" id="RU363072"/>
    </source>
</evidence>
<dbReference type="NCBIfam" id="NF033921">
    <property type="entry name" value="por_somb"/>
    <property type="match status" value="1"/>
</dbReference>
<name>A0A7C3PGG1_9CYAN</name>
<dbReference type="InterPro" id="IPR001119">
    <property type="entry name" value="SLH_dom"/>
</dbReference>
<dbReference type="InterPro" id="IPR007049">
    <property type="entry name" value="Carb-sel_porin_OprB"/>
</dbReference>
<dbReference type="PANTHER" id="PTHR43308:SF1">
    <property type="entry name" value="OUTER MEMBRANE PROTEIN ALPHA"/>
    <property type="match status" value="1"/>
</dbReference>
<dbReference type="EMBL" id="DSRU01000231">
    <property type="protein sequence ID" value="HFM99235.1"/>
    <property type="molecule type" value="Genomic_DNA"/>
</dbReference>
<dbReference type="Pfam" id="PF00395">
    <property type="entry name" value="SLH"/>
    <property type="match status" value="1"/>
</dbReference>
<protein>
    <recommendedName>
        <fullName evidence="3">SLH domain-containing protein</fullName>
    </recommendedName>
</protein>
<proteinExistence type="inferred from homology"/>
<evidence type="ECO:0000259" key="3">
    <source>
        <dbReference type="PROSITE" id="PS51272"/>
    </source>
</evidence>